<evidence type="ECO:0000313" key="2">
    <source>
        <dbReference type="Proteomes" id="UP000583752"/>
    </source>
</evidence>
<proteinExistence type="predicted"/>
<sequence length="131" mass="14583">MDENSKFGQVGRFIYEFQRVRATLAGLYLMLGDGAPEVEHPEMALTELASRTATLFAQRRAADVVAVSGFNAVIEIVQKYGARLDELLGRVDLDNVPDEAEIQGLLSCQHELERYQRLLASTPDERTGPMI</sequence>
<evidence type="ECO:0000313" key="1">
    <source>
        <dbReference type="EMBL" id="NML62125.1"/>
    </source>
</evidence>
<dbReference type="AlphaFoldDB" id="A0A848HL79"/>
<gene>
    <name evidence="1" type="ORF">HHL21_13780</name>
</gene>
<organism evidence="1 2">
    <name type="scientific">Massilia polaris</name>
    <dbReference type="NCBI Taxonomy" id="2728846"/>
    <lineage>
        <taxon>Bacteria</taxon>
        <taxon>Pseudomonadati</taxon>
        <taxon>Pseudomonadota</taxon>
        <taxon>Betaproteobacteria</taxon>
        <taxon>Burkholderiales</taxon>
        <taxon>Oxalobacteraceae</taxon>
        <taxon>Telluria group</taxon>
        <taxon>Massilia</taxon>
    </lineage>
</organism>
<keyword evidence="2" id="KW-1185">Reference proteome</keyword>
<name>A0A848HL79_9BURK</name>
<protein>
    <submittedName>
        <fullName evidence="1">Uncharacterized protein</fullName>
    </submittedName>
</protein>
<accession>A0A848HL79</accession>
<dbReference type="RefSeq" id="WP_169466780.1">
    <property type="nucleotide sequence ID" value="NZ_JABBGG010000007.1"/>
</dbReference>
<dbReference type="Proteomes" id="UP000583752">
    <property type="component" value="Unassembled WGS sequence"/>
</dbReference>
<dbReference type="EMBL" id="JABBGG010000007">
    <property type="protein sequence ID" value="NML62125.1"/>
    <property type="molecule type" value="Genomic_DNA"/>
</dbReference>
<comment type="caution">
    <text evidence="1">The sequence shown here is derived from an EMBL/GenBank/DDBJ whole genome shotgun (WGS) entry which is preliminary data.</text>
</comment>
<reference evidence="1 2" key="1">
    <citation type="submission" date="2020-04" db="EMBL/GenBank/DDBJ databases">
        <title>Massilia sp. RP-1-19 isolated from soil.</title>
        <authorList>
            <person name="Dahal R.H."/>
        </authorList>
    </citation>
    <scope>NUCLEOTIDE SEQUENCE [LARGE SCALE GENOMIC DNA]</scope>
    <source>
        <strain evidence="1 2">RP-1-19</strain>
    </source>
</reference>